<keyword evidence="3" id="KW-1185">Reference proteome</keyword>
<feature type="region of interest" description="Disordered" evidence="1">
    <location>
        <begin position="715"/>
        <end position="762"/>
    </location>
</feature>
<feature type="compositionally biased region" description="Basic and acidic residues" evidence="1">
    <location>
        <begin position="73"/>
        <end position="93"/>
    </location>
</feature>
<feature type="compositionally biased region" description="Polar residues" evidence="1">
    <location>
        <begin position="512"/>
        <end position="521"/>
    </location>
</feature>
<sequence>MTRTSTSSSSSSTPPNLSSGAQVLPSFAQTFSDLAGARNPPDSSQPTSHSHSHSHSHDHSRHSNTNVDPSATTERDRCRTEHRPRQSIHEKDTTLPPIFSHQGTNKKRTLDDMHRDDDRSRECEQDPGREWDDRGRDLEGHSSPQSSHIKREPSVSPPPEHFPQQQQQHYHQSHHSTHHPYSSSVSKKRRKSNYEYPLSPAHPSLSNERDNEPTYNDAYPRRGSVAGLAQSNPSSASSSASSSAHPHPHPQRPNPPMRRLSTMGNRTGSLSPQQPSNGIQPQNTTGSAENSSRSPNQTSLPPSLPTSKSPSQAHFNQSSSQQTQPQTSLPSSHFTISLPAPPVSFSTSRKRRLNAQSQGDISVPVPRPINTGSGGTATSMVVTAASGSGSGPGSTTTPVSASGPGSTSAPGMNAVNTDPGSSTSSHPRGPPRHLTIAPQSHTKRLEPLIHSAPVNGGFFHSARDMKANAVGGIAISGVGISSVRLRAGHPIVSGEFNPTSSSSPFVAGPKSLHNTLSSSGGTAHPPVTPMRIPELPPIPITPGGRKSTVHHSHSHSLSSHTPQNGHHNVLSQQQRQYVRTAPPHSAGLPLQSDKETTDRPFIVGDRLILDRERLEKDRERLLVDRDRSDRDRGANVPIAKNGGMRSGIVLGSVNVPRTPLFSSFVQQQPSGNTTGRPQQGRSVSASNPPPLSSSKYLQVPYTAGLVQSFGATPSKLPASSTVATGHLPLSHTTGSSSSSAPTISDTVSTSAPVGSTSQSKLPDSKTAFLTPFSDFYDSLADSKLLKSWLHEQLLKSNTLIEQLEKTVNGRVNNSGNTSVSVSVSDAVGSTSVTLTTAQLDDMIERRLGPVKNEMEGLRRRVGELEEMVYEARKSGWGRDAEVAKERKPREEMDASSVPSTGPLKSLRTSPPPPLLLTTGLSSGLETQESASFPIYDRNSAHGPRIAQDPKEVGNIDVEIQDVHRRGRKVGESLETTVRVRLRSRSRSPSRTRTRTRTELGEEFERRESSLTEHVSLTRRTSKSPLSTSAIPKIVENSTIRSDEAGRDEMSPNLRVNGSEDQKDISTTSSVSEHRISAVRFEG</sequence>
<feature type="compositionally biased region" description="Basic and acidic residues" evidence="1">
    <location>
        <begin position="877"/>
        <end position="892"/>
    </location>
</feature>
<comment type="caution">
    <text evidence="2">The sequence shown here is derived from an EMBL/GenBank/DDBJ whole genome shotgun (WGS) entry which is preliminary data.</text>
</comment>
<evidence type="ECO:0000313" key="3">
    <source>
        <dbReference type="Proteomes" id="UP001050691"/>
    </source>
</evidence>
<feature type="region of interest" description="Disordered" evidence="1">
    <location>
        <begin position="664"/>
        <end position="694"/>
    </location>
</feature>
<feature type="compositionally biased region" description="Basic and acidic residues" evidence="1">
    <location>
        <begin position="108"/>
        <end position="140"/>
    </location>
</feature>
<evidence type="ECO:0000313" key="2">
    <source>
        <dbReference type="EMBL" id="GJJ13171.1"/>
    </source>
</evidence>
<dbReference type="Proteomes" id="UP001050691">
    <property type="component" value="Unassembled WGS sequence"/>
</dbReference>
<feature type="region of interest" description="Disordered" evidence="1">
    <location>
        <begin position="498"/>
        <end position="597"/>
    </location>
</feature>
<gene>
    <name evidence="2" type="ORF">Clacol_007422</name>
</gene>
<feature type="compositionally biased region" description="Polar residues" evidence="1">
    <location>
        <begin position="749"/>
        <end position="761"/>
    </location>
</feature>
<reference evidence="2" key="1">
    <citation type="submission" date="2021-10" db="EMBL/GenBank/DDBJ databases">
        <title>De novo Genome Assembly of Clathrus columnatus (Basidiomycota, Fungi) Using Illumina and Nanopore Sequence Data.</title>
        <authorList>
            <person name="Ogiso-Tanaka E."/>
            <person name="Itagaki H."/>
            <person name="Hosoya T."/>
            <person name="Hosaka K."/>
        </authorList>
    </citation>
    <scope>NUCLEOTIDE SEQUENCE</scope>
    <source>
        <strain evidence="2">MO-923</strain>
    </source>
</reference>
<feature type="compositionally biased region" description="Polar residues" evidence="1">
    <location>
        <begin position="561"/>
        <end position="577"/>
    </location>
</feature>
<feature type="compositionally biased region" description="Polar residues" evidence="1">
    <location>
        <begin position="262"/>
        <end position="293"/>
    </location>
</feature>
<feature type="compositionally biased region" description="Low complexity" evidence="1">
    <location>
        <begin position="294"/>
        <end position="332"/>
    </location>
</feature>
<feature type="compositionally biased region" description="Low complexity" evidence="1">
    <location>
        <begin position="381"/>
        <end position="411"/>
    </location>
</feature>
<dbReference type="EMBL" id="BPWL01000008">
    <property type="protein sequence ID" value="GJJ13171.1"/>
    <property type="molecule type" value="Genomic_DNA"/>
</dbReference>
<feature type="region of interest" description="Disordered" evidence="1">
    <location>
        <begin position="980"/>
        <end position="1082"/>
    </location>
</feature>
<feature type="compositionally biased region" description="Basic and acidic residues" evidence="1">
    <location>
        <begin position="1040"/>
        <end position="1049"/>
    </location>
</feature>
<feature type="region of interest" description="Disordered" evidence="1">
    <location>
        <begin position="1"/>
        <end position="433"/>
    </location>
</feature>
<dbReference type="AlphaFoldDB" id="A0AAV5AEV1"/>
<name>A0AAV5AEV1_9AGAM</name>
<feature type="compositionally biased region" description="Basic residues" evidence="1">
    <location>
        <begin position="980"/>
        <end position="994"/>
    </location>
</feature>
<feature type="compositionally biased region" description="Polar residues" evidence="1">
    <location>
        <begin position="14"/>
        <end position="32"/>
    </location>
</feature>
<feature type="region of interest" description="Disordered" evidence="1">
    <location>
        <begin position="877"/>
        <end position="911"/>
    </location>
</feature>
<feature type="compositionally biased region" description="Polar residues" evidence="1">
    <location>
        <begin position="414"/>
        <end position="426"/>
    </location>
</feature>
<feature type="compositionally biased region" description="Basic residues" evidence="1">
    <location>
        <begin position="50"/>
        <end position="62"/>
    </location>
</feature>
<organism evidence="2 3">
    <name type="scientific">Clathrus columnatus</name>
    <dbReference type="NCBI Taxonomy" id="1419009"/>
    <lineage>
        <taxon>Eukaryota</taxon>
        <taxon>Fungi</taxon>
        <taxon>Dikarya</taxon>
        <taxon>Basidiomycota</taxon>
        <taxon>Agaricomycotina</taxon>
        <taxon>Agaricomycetes</taxon>
        <taxon>Phallomycetidae</taxon>
        <taxon>Phallales</taxon>
        <taxon>Clathraceae</taxon>
        <taxon>Clathrus</taxon>
    </lineage>
</organism>
<proteinExistence type="predicted"/>
<accession>A0AAV5AEV1</accession>
<feature type="compositionally biased region" description="Basic and acidic residues" evidence="1">
    <location>
        <begin position="1071"/>
        <end position="1082"/>
    </location>
</feature>
<feature type="compositionally biased region" description="Low complexity" evidence="1">
    <location>
        <begin position="233"/>
        <end position="245"/>
    </location>
</feature>
<feature type="compositionally biased region" description="Low complexity" evidence="1">
    <location>
        <begin position="1"/>
        <end position="13"/>
    </location>
</feature>
<feature type="compositionally biased region" description="Polar residues" evidence="1">
    <location>
        <begin position="1011"/>
        <end position="1039"/>
    </location>
</feature>
<protein>
    <submittedName>
        <fullName evidence="2">Uncharacterized protein</fullName>
    </submittedName>
</protein>
<evidence type="ECO:0000256" key="1">
    <source>
        <dbReference type="SAM" id="MobiDB-lite"/>
    </source>
</evidence>
<feature type="compositionally biased region" description="Basic and acidic residues" evidence="1">
    <location>
        <begin position="995"/>
        <end position="1010"/>
    </location>
</feature>
<feature type="compositionally biased region" description="Low complexity" evidence="1">
    <location>
        <begin position="730"/>
        <end position="748"/>
    </location>
</feature>